<dbReference type="SUPFAM" id="SSF49590">
    <property type="entry name" value="PHL pollen allergen"/>
    <property type="match status" value="1"/>
</dbReference>
<feature type="chain" id="PRO_5043460466" description="Expansin-like B1" evidence="2">
    <location>
        <begin position="25"/>
        <end position="253"/>
    </location>
</feature>
<organism evidence="5 6">
    <name type="scientific">Vicia faba</name>
    <name type="common">Broad bean</name>
    <name type="synonym">Faba vulgaris</name>
    <dbReference type="NCBI Taxonomy" id="3906"/>
    <lineage>
        <taxon>Eukaryota</taxon>
        <taxon>Viridiplantae</taxon>
        <taxon>Streptophyta</taxon>
        <taxon>Embryophyta</taxon>
        <taxon>Tracheophyta</taxon>
        <taxon>Spermatophyta</taxon>
        <taxon>Magnoliopsida</taxon>
        <taxon>eudicotyledons</taxon>
        <taxon>Gunneridae</taxon>
        <taxon>Pentapetalae</taxon>
        <taxon>rosids</taxon>
        <taxon>fabids</taxon>
        <taxon>Fabales</taxon>
        <taxon>Fabaceae</taxon>
        <taxon>Papilionoideae</taxon>
        <taxon>50 kb inversion clade</taxon>
        <taxon>NPAAA clade</taxon>
        <taxon>Hologalegina</taxon>
        <taxon>IRL clade</taxon>
        <taxon>Fabeae</taxon>
        <taxon>Vicia</taxon>
    </lineage>
</organism>
<dbReference type="InterPro" id="IPR007118">
    <property type="entry name" value="Expan_Lol_pI"/>
</dbReference>
<evidence type="ECO:0000313" key="5">
    <source>
        <dbReference type="EMBL" id="CAI8609517.1"/>
    </source>
</evidence>
<dbReference type="EMBL" id="OX451739">
    <property type="protein sequence ID" value="CAI8609517.1"/>
    <property type="molecule type" value="Genomic_DNA"/>
</dbReference>
<comment type="similarity">
    <text evidence="1">Belongs to the expansin family.</text>
</comment>
<accession>A0AAV1AGR3</accession>
<dbReference type="InterPro" id="IPR036749">
    <property type="entry name" value="Expansin_CBD_sf"/>
</dbReference>
<dbReference type="InterPro" id="IPR036908">
    <property type="entry name" value="RlpA-like_sf"/>
</dbReference>
<dbReference type="CDD" id="cd22277">
    <property type="entry name" value="DPBB_EXLB_N"/>
    <property type="match status" value="1"/>
</dbReference>
<dbReference type="Pfam" id="PF01357">
    <property type="entry name" value="Expansin_C"/>
    <property type="match status" value="1"/>
</dbReference>
<dbReference type="PANTHER" id="PTHR31692">
    <property type="entry name" value="EXPANSIN-B3"/>
    <property type="match status" value="1"/>
</dbReference>
<keyword evidence="6" id="KW-1185">Reference proteome</keyword>
<dbReference type="PRINTS" id="PR01225">
    <property type="entry name" value="EXPANSNFAMLY"/>
</dbReference>
<gene>
    <name evidence="5" type="ORF">VFH_IV137160</name>
</gene>
<dbReference type="InterPro" id="IPR007117">
    <property type="entry name" value="Expansin_CBD"/>
</dbReference>
<evidence type="ECO:0008006" key="7">
    <source>
        <dbReference type="Google" id="ProtNLM"/>
    </source>
</evidence>
<evidence type="ECO:0000259" key="3">
    <source>
        <dbReference type="PROSITE" id="PS50842"/>
    </source>
</evidence>
<reference evidence="5 6" key="1">
    <citation type="submission" date="2023-01" db="EMBL/GenBank/DDBJ databases">
        <authorList>
            <person name="Kreplak J."/>
        </authorList>
    </citation>
    <scope>NUCLEOTIDE SEQUENCE [LARGE SCALE GENOMIC DNA]</scope>
</reference>
<sequence>MELAFNHQLGFVCVILLLLQLCFSQDSFTDSRATYYGSPDCYGTPRGACGFGEYGRTVNDGSVAGVSKLWKNGSGCGACYQVRCKIPQYCDENGANVVVTDYGEGDRTDFIMSPRGYSRLGRNEDASAELFKYGVVDIEYKRVPCMYDGYNIVTQVHEQSRNPDYFAVVVLYVDGMFDINAVEIWQEDCQEWRPMRRAYGVVFDSANPPSGEIYLRFQVSGNDGVYWVQSKNAIPSDWKAGAAYDTMVQLNQN</sequence>
<dbReference type="AlphaFoldDB" id="A0AAV1AGR3"/>
<dbReference type="PROSITE" id="PS50843">
    <property type="entry name" value="EXPANSIN_CBD"/>
    <property type="match status" value="1"/>
</dbReference>
<feature type="signal peptide" evidence="2">
    <location>
        <begin position="1"/>
        <end position="24"/>
    </location>
</feature>
<dbReference type="GO" id="GO:0005576">
    <property type="term" value="C:extracellular region"/>
    <property type="evidence" value="ECO:0007669"/>
    <property type="project" value="InterPro"/>
</dbReference>
<dbReference type="InterPro" id="IPR007112">
    <property type="entry name" value="Expansin/allergen_DPBB_dom"/>
</dbReference>
<dbReference type="GO" id="GO:0009653">
    <property type="term" value="P:anatomical structure morphogenesis"/>
    <property type="evidence" value="ECO:0007669"/>
    <property type="project" value="UniProtKB-ARBA"/>
</dbReference>
<evidence type="ECO:0000313" key="6">
    <source>
        <dbReference type="Proteomes" id="UP001157006"/>
    </source>
</evidence>
<protein>
    <recommendedName>
        <fullName evidence="7">Expansin-like B1</fullName>
    </recommendedName>
</protein>
<dbReference type="Gene3D" id="2.60.40.760">
    <property type="entry name" value="Expansin, cellulose-binding-like domain"/>
    <property type="match status" value="1"/>
</dbReference>
<evidence type="ECO:0000259" key="4">
    <source>
        <dbReference type="PROSITE" id="PS50843"/>
    </source>
</evidence>
<dbReference type="Pfam" id="PF03330">
    <property type="entry name" value="DPBB_1"/>
    <property type="match status" value="1"/>
</dbReference>
<dbReference type="InterPro" id="IPR009009">
    <property type="entry name" value="RlpA-like_DPBB"/>
</dbReference>
<dbReference type="SUPFAM" id="SSF50685">
    <property type="entry name" value="Barwin-like endoglucanases"/>
    <property type="match status" value="1"/>
</dbReference>
<keyword evidence="2" id="KW-0732">Signal</keyword>
<dbReference type="Proteomes" id="UP001157006">
    <property type="component" value="Chromosome 4"/>
</dbReference>
<dbReference type="Gene3D" id="2.40.40.10">
    <property type="entry name" value="RlpA-like domain"/>
    <property type="match status" value="1"/>
</dbReference>
<dbReference type="PANTHER" id="PTHR31692:SF10">
    <property type="entry name" value="EXPANSIN-B1-LIKE PROTEIN"/>
    <property type="match status" value="1"/>
</dbReference>
<proteinExistence type="inferred from homology"/>
<evidence type="ECO:0000256" key="2">
    <source>
        <dbReference type="SAM" id="SignalP"/>
    </source>
</evidence>
<evidence type="ECO:0000256" key="1">
    <source>
        <dbReference type="RuleBase" id="RU003460"/>
    </source>
</evidence>
<feature type="domain" description="Expansin-like EG45" evidence="3">
    <location>
        <begin position="46"/>
        <end position="150"/>
    </location>
</feature>
<name>A0AAV1AGR3_VICFA</name>
<dbReference type="PROSITE" id="PS50842">
    <property type="entry name" value="EXPANSIN_EG45"/>
    <property type="match status" value="1"/>
</dbReference>
<feature type="domain" description="Expansin-like CBD" evidence="4">
    <location>
        <begin position="164"/>
        <end position="246"/>
    </location>
</feature>